<keyword evidence="18" id="KW-1185">Reference proteome</keyword>
<evidence type="ECO:0000256" key="9">
    <source>
        <dbReference type="ARBA" id="ARBA00022857"/>
    </source>
</evidence>
<dbReference type="RefSeq" id="WP_183366797.1">
    <property type="nucleotide sequence ID" value="NZ_JACIEZ010000005.1"/>
</dbReference>
<feature type="binding site" evidence="15">
    <location>
        <position position="78"/>
    </location>
    <ligand>
        <name>Zn(2+)</name>
        <dbReference type="ChEBI" id="CHEBI:29105"/>
        <note>catalytic</note>
    </ligand>
</feature>
<keyword evidence="7 12" id="KW-0479">Metal-binding</keyword>
<gene>
    <name evidence="17" type="ORF">GGR23_002705</name>
</gene>
<reference evidence="17 18" key="1">
    <citation type="submission" date="2020-08" db="EMBL/GenBank/DDBJ databases">
        <title>Genomic Encyclopedia of Type Strains, Phase IV (KMG-IV): sequencing the most valuable type-strain genomes for metagenomic binning, comparative biology and taxonomic classification.</title>
        <authorList>
            <person name="Goeker M."/>
        </authorList>
    </citation>
    <scope>NUCLEOTIDE SEQUENCE [LARGE SCALE GENOMIC DNA]</scope>
    <source>
        <strain evidence="17 18">DSM 29853</strain>
    </source>
</reference>
<keyword evidence="12 17" id="KW-0378">Hydrolase</keyword>
<comment type="pathway">
    <text evidence="3 12">Cofactor biosynthesis; riboflavin biosynthesis; 5-amino-6-(D-ribitylamino)uracil from GTP: step 3/4.</text>
</comment>
<name>A0A7W6NL38_9HYPH</name>
<keyword evidence="6 12" id="KW-0686">Riboflavin biosynthesis</keyword>
<feature type="binding site" evidence="14">
    <location>
        <position position="203"/>
    </location>
    <ligand>
        <name>substrate</name>
    </ligand>
</feature>
<dbReference type="PROSITE" id="PS51747">
    <property type="entry name" value="CYT_DCMP_DEAMINASES_2"/>
    <property type="match status" value="1"/>
</dbReference>
<comment type="pathway">
    <text evidence="2 12">Cofactor biosynthesis; riboflavin biosynthesis; 5-amino-6-(D-ribitylamino)uracil from GTP: step 2/4.</text>
</comment>
<organism evidence="17 18">
    <name type="scientific">Gellertiella hungarica</name>
    <dbReference type="NCBI Taxonomy" id="1572859"/>
    <lineage>
        <taxon>Bacteria</taxon>
        <taxon>Pseudomonadati</taxon>
        <taxon>Pseudomonadota</taxon>
        <taxon>Alphaproteobacteria</taxon>
        <taxon>Hyphomicrobiales</taxon>
        <taxon>Rhizobiaceae</taxon>
        <taxon>Gellertiella</taxon>
    </lineage>
</organism>
<evidence type="ECO:0000259" key="16">
    <source>
        <dbReference type="PROSITE" id="PS51747"/>
    </source>
</evidence>
<dbReference type="GO" id="GO:0008270">
    <property type="term" value="F:zinc ion binding"/>
    <property type="evidence" value="ECO:0007669"/>
    <property type="project" value="InterPro"/>
</dbReference>
<dbReference type="Pfam" id="PF00383">
    <property type="entry name" value="dCMP_cyt_deam_1"/>
    <property type="match status" value="1"/>
</dbReference>
<feature type="binding site" evidence="14">
    <location>
        <position position="207"/>
    </location>
    <ligand>
        <name>substrate</name>
    </ligand>
</feature>
<comment type="caution">
    <text evidence="17">The sequence shown here is derived from an EMBL/GenBank/DDBJ whole genome shotgun (WGS) entry which is preliminary data.</text>
</comment>
<sequence>MPRTDDRRYMAAALRLARWHTGLTSTNPSVGCIVVKDGAIVGTGVTAVGGRPHAETQALADAGPRARGATVYVTLEPCSHHGKTPPCADALIASGVARVVVSVTDPDIRVSGRGLAMLAAAGISVEAGVLEEEGREVLSGYLMRQVEKRPHVTLKLAVSADGMIGRTGAGQVSVTGPLARAQVHALRAEMDAILVGAGTALADDPLLDVRLPGLESRSPHRFVLGRDFVLPTGSKLALSADRVPLTLIGGRVAADGRNAATSSGRSISPEPAEEGALLPLLNRMAEQGISSLLVEGGAKAASRFLDAGLVDRILLFEGPGKIGADGIASPLTRTHMPAGFRLVRSEIFGPDRAYHYERDS</sequence>
<keyword evidence="9 12" id="KW-0521">NADP</keyword>
<comment type="catalytic activity">
    <reaction evidence="12">
        <text>5-amino-6-(5-phospho-D-ribitylamino)uracil + NADP(+) = 5-amino-6-(5-phospho-D-ribosylamino)uracil + NADPH + H(+)</text>
        <dbReference type="Rhea" id="RHEA:17845"/>
        <dbReference type="ChEBI" id="CHEBI:15378"/>
        <dbReference type="ChEBI" id="CHEBI:57783"/>
        <dbReference type="ChEBI" id="CHEBI:58349"/>
        <dbReference type="ChEBI" id="CHEBI:58421"/>
        <dbReference type="ChEBI" id="CHEBI:58453"/>
        <dbReference type="EC" id="1.1.1.193"/>
    </reaction>
</comment>
<dbReference type="InterPro" id="IPR002734">
    <property type="entry name" value="RibDG_C"/>
</dbReference>
<dbReference type="InterPro" id="IPR004794">
    <property type="entry name" value="Eubact_RibD"/>
</dbReference>
<dbReference type="InterPro" id="IPR002125">
    <property type="entry name" value="CMP_dCMP_dom"/>
</dbReference>
<evidence type="ECO:0000256" key="13">
    <source>
        <dbReference type="PIRSR" id="PIRSR006769-1"/>
    </source>
</evidence>
<feature type="binding site" evidence="14">
    <location>
        <position position="157"/>
    </location>
    <ligand>
        <name>NADP(+)</name>
        <dbReference type="ChEBI" id="CHEBI:58349"/>
    </ligand>
</feature>
<evidence type="ECO:0000313" key="17">
    <source>
        <dbReference type="EMBL" id="MBB4065498.1"/>
    </source>
</evidence>
<evidence type="ECO:0000256" key="1">
    <source>
        <dbReference type="ARBA" id="ARBA00002151"/>
    </source>
</evidence>
<dbReference type="NCBIfam" id="TIGR00326">
    <property type="entry name" value="eubact_ribD"/>
    <property type="match status" value="1"/>
</dbReference>
<evidence type="ECO:0000256" key="3">
    <source>
        <dbReference type="ARBA" id="ARBA00004910"/>
    </source>
</evidence>
<dbReference type="GO" id="GO:0008703">
    <property type="term" value="F:5-amino-6-(5-phosphoribosylamino)uracil reductase activity"/>
    <property type="evidence" value="ECO:0007669"/>
    <property type="project" value="UniProtKB-EC"/>
</dbReference>
<dbReference type="PANTHER" id="PTHR38011:SF7">
    <property type="entry name" value="2,5-DIAMINO-6-RIBOSYLAMINO-4(3H)-PYRIMIDINONE 5'-PHOSPHATE REDUCTASE"/>
    <property type="match status" value="1"/>
</dbReference>
<dbReference type="Proteomes" id="UP000528286">
    <property type="component" value="Unassembled WGS sequence"/>
</dbReference>
<keyword evidence="10 12" id="KW-0560">Oxidoreductase</keyword>
<comment type="catalytic activity">
    <reaction evidence="12">
        <text>2,5-diamino-6-hydroxy-4-(5-phosphoribosylamino)-pyrimidine + H2O + H(+) = 5-amino-6-(5-phospho-D-ribosylamino)uracil + NH4(+)</text>
        <dbReference type="Rhea" id="RHEA:21868"/>
        <dbReference type="ChEBI" id="CHEBI:15377"/>
        <dbReference type="ChEBI" id="CHEBI:15378"/>
        <dbReference type="ChEBI" id="CHEBI:28938"/>
        <dbReference type="ChEBI" id="CHEBI:58453"/>
        <dbReference type="ChEBI" id="CHEBI:58614"/>
        <dbReference type="EC" id="3.5.4.26"/>
    </reaction>
</comment>
<evidence type="ECO:0000256" key="10">
    <source>
        <dbReference type="ARBA" id="ARBA00023002"/>
    </source>
</evidence>
<dbReference type="CDD" id="cd01284">
    <property type="entry name" value="Riboflavin_deaminase-reductase"/>
    <property type="match status" value="1"/>
</dbReference>
<comment type="function">
    <text evidence="1 12">Converts 2,5-diamino-6-(ribosylamino)-4(3h)-pyrimidinone 5'-phosphate into 5-amino-6-(ribosylamino)-2,4(1h,3h)-pyrimidinedione 5'-phosphate.</text>
</comment>
<feature type="binding site" evidence="15">
    <location>
        <position position="87"/>
    </location>
    <ligand>
        <name>Zn(2+)</name>
        <dbReference type="ChEBI" id="CHEBI:29105"/>
        <note>catalytic</note>
    </ligand>
</feature>
<evidence type="ECO:0000256" key="11">
    <source>
        <dbReference type="ARBA" id="ARBA00023268"/>
    </source>
</evidence>
<dbReference type="InterPro" id="IPR050765">
    <property type="entry name" value="Riboflavin_Biosynth_HTPR"/>
</dbReference>
<evidence type="ECO:0000256" key="5">
    <source>
        <dbReference type="ARBA" id="ARBA00007417"/>
    </source>
</evidence>
<evidence type="ECO:0000256" key="2">
    <source>
        <dbReference type="ARBA" id="ARBA00004882"/>
    </source>
</evidence>
<evidence type="ECO:0000256" key="4">
    <source>
        <dbReference type="ARBA" id="ARBA00005259"/>
    </source>
</evidence>
<feature type="binding site" evidence="14">
    <location>
        <position position="295"/>
    </location>
    <ligand>
        <name>substrate</name>
    </ligand>
</feature>
<dbReference type="SUPFAM" id="SSF53597">
    <property type="entry name" value="Dihydrofolate reductase-like"/>
    <property type="match status" value="1"/>
</dbReference>
<dbReference type="AlphaFoldDB" id="A0A7W6NL38"/>
<feature type="binding site" evidence="15">
    <location>
        <position position="53"/>
    </location>
    <ligand>
        <name>Zn(2+)</name>
        <dbReference type="ChEBI" id="CHEBI:29105"/>
        <note>catalytic</note>
    </ligand>
</feature>
<dbReference type="Pfam" id="PF01872">
    <property type="entry name" value="RibD_C"/>
    <property type="match status" value="1"/>
</dbReference>
<feature type="binding site" evidence="14">
    <location>
        <position position="187"/>
    </location>
    <ligand>
        <name>substrate</name>
    </ligand>
</feature>
<dbReference type="SUPFAM" id="SSF53927">
    <property type="entry name" value="Cytidine deaminase-like"/>
    <property type="match status" value="1"/>
</dbReference>
<evidence type="ECO:0000313" key="18">
    <source>
        <dbReference type="Proteomes" id="UP000528286"/>
    </source>
</evidence>
<evidence type="ECO:0000256" key="7">
    <source>
        <dbReference type="ARBA" id="ARBA00022723"/>
    </source>
</evidence>
<evidence type="ECO:0000256" key="14">
    <source>
        <dbReference type="PIRSR" id="PIRSR006769-2"/>
    </source>
</evidence>
<dbReference type="EC" id="1.1.1.193" evidence="12"/>
<protein>
    <recommendedName>
        <fullName evidence="12">Riboflavin biosynthesis protein RibD</fullName>
    </recommendedName>
    <domain>
        <recommendedName>
            <fullName evidence="12">Diaminohydroxyphosphoribosylaminopyrimidine deaminase</fullName>
            <shortName evidence="12">DRAP deaminase</shortName>
            <ecNumber evidence="12">3.5.4.26</ecNumber>
        </recommendedName>
        <alternativeName>
            <fullName evidence="12">Riboflavin-specific deaminase</fullName>
        </alternativeName>
    </domain>
    <domain>
        <recommendedName>
            <fullName evidence="12">5-amino-6-(5-phosphoribosylamino)uracil reductase</fullName>
            <ecNumber evidence="12">1.1.1.193</ecNumber>
        </recommendedName>
        <alternativeName>
            <fullName evidence="12">HTP reductase</fullName>
        </alternativeName>
    </domain>
</protein>
<dbReference type="PANTHER" id="PTHR38011">
    <property type="entry name" value="DIHYDROFOLATE REDUCTASE FAMILY PROTEIN (AFU_ORTHOLOGUE AFUA_8G06820)"/>
    <property type="match status" value="1"/>
</dbReference>
<feature type="binding site" evidence="14">
    <location>
        <position position="199"/>
    </location>
    <ligand>
        <name>NADP(+)</name>
        <dbReference type="ChEBI" id="CHEBI:58349"/>
    </ligand>
</feature>
<evidence type="ECO:0000256" key="15">
    <source>
        <dbReference type="PIRSR" id="PIRSR006769-3"/>
    </source>
</evidence>
<dbReference type="Gene3D" id="3.40.140.10">
    <property type="entry name" value="Cytidine Deaminase, domain 2"/>
    <property type="match status" value="1"/>
</dbReference>
<proteinExistence type="inferred from homology"/>
<keyword evidence="8 12" id="KW-0862">Zinc</keyword>
<dbReference type="PROSITE" id="PS00903">
    <property type="entry name" value="CYT_DCMP_DEAMINASES_1"/>
    <property type="match status" value="1"/>
</dbReference>
<evidence type="ECO:0000256" key="12">
    <source>
        <dbReference type="PIRNR" id="PIRNR006769"/>
    </source>
</evidence>
<dbReference type="EMBL" id="JACIEZ010000005">
    <property type="protein sequence ID" value="MBB4065498.1"/>
    <property type="molecule type" value="Genomic_DNA"/>
</dbReference>
<dbReference type="InterPro" id="IPR016192">
    <property type="entry name" value="APOBEC/CMP_deaminase_Zn-bd"/>
</dbReference>
<keyword evidence="11" id="KW-0511">Multifunctional enzyme</keyword>
<dbReference type="EC" id="3.5.4.26" evidence="12"/>
<dbReference type="Gene3D" id="3.40.430.10">
    <property type="entry name" value="Dihydrofolate Reductase, subunit A"/>
    <property type="match status" value="1"/>
</dbReference>
<dbReference type="InterPro" id="IPR024072">
    <property type="entry name" value="DHFR-like_dom_sf"/>
</dbReference>
<dbReference type="GO" id="GO:0008835">
    <property type="term" value="F:diaminohydroxyphosphoribosylaminopyrimidine deaminase activity"/>
    <property type="evidence" value="ECO:0007669"/>
    <property type="project" value="UniProtKB-EC"/>
</dbReference>
<dbReference type="UniPathway" id="UPA00275">
    <property type="reaction ID" value="UER00401"/>
</dbReference>
<accession>A0A7W6NL38</accession>
<dbReference type="InterPro" id="IPR016193">
    <property type="entry name" value="Cytidine_deaminase-like"/>
</dbReference>
<comment type="similarity">
    <text evidence="4 12">In the N-terminal section; belongs to the cytidine and deoxycytidylate deaminase family.</text>
</comment>
<feature type="domain" description="CMP/dCMP-type deaminase" evidence="16">
    <location>
        <begin position="4"/>
        <end position="126"/>
    </location>
</feature>
<dbReference type="GO" id="GO:0009231">
    <property type="term" value="P:riboflavin biosynthetic process"/>
    <property type="evidence" value="ECO:0007669"/>
    <property type="project" value="UniProtKB-UniPathway"/>
</dbReference>
<dbReference type="PIRSF" id="PIRSF006769">
    <property type="entry name" value="RibD"/>
    <property type="match status" value="1"/>
</dbReference>
<feature type="active site" description="Proton donor" evidence="13">
    <location>
        <position position="55"/>
    </location>
</feature>
<evidence type="ECO:0000256" key="6">
    <source>
        <dbReference type="ARBA" id="ARBA00022619"/>
    </source>
</evidence>
<comment type="similarity">
    <text evidence="5 12">In the C-terminal section; belongs to the HTP reductase family.</text>
</comment>
<evidence type="ECO:0000256" key="8">
    <source>
        <dbReference type="ARBA" id="ARBA00022833"/>
    </source>
</evidence>
<comment type="cofactor">
    <cofactor evidence="12 15">
        <name>Zn(2+)</name>
        <dbReference type="ChEBI" id="CHEBI:29105"/>
    </cofactor>
    <text evidence="12 15">Binds 1 zinc ion.</text>
</comment>
<feature type="binding site" evidence="14">
    <location>
        <position position="210"/>
    </location>
    <ligand>
        <name>substrate</name>
    </ligand>
</feature>